<evidence type="ECO:0000256" key="14">
    <source>
        <dbReference type="PROSITE-ProRule" id="PRU01211"/>
    </source>
</evidence>
<evidence type="ECO:0000256" key="2">
    <source>
        <dbReference type="ARBA" id="ARBA00022525"/>
    </source>
</evidence>
<dbReference type="GO" id="GO:0005576">
    <property type="term" value="C:extracellular region"/>
    <property type="evidence" value="ECO:0007669"/>
    <property type="project" value="UniProtKB-SubCell"/>
</dbReference>
<name>A0ABD2KFL8_9BILA</name>
<dbReference type="PROSITE" id="PS01180">
    <property type="entry name" value="CUB"/>
    <property type="match status" value="1"/>
</dbReference>
<dbReference type="PROSITE" id="PS51864">
    <property type="entry name" value="ASTACIN"/>
    <property type="match status" value="1"/>
</dbReference>
<feature type="active site" evidence="14">
    <location>
        <position position="228"/>
    </location>
</feature>
<dbReference type="InterPro" id="IPR035914">
    <property type="entry name" value="Sperma_CUB_dom_sf"/>
</dbReference>
<feature type="domain" description="CUB" evidence="16">
    <location>
        <begin position="366"/>
        <end position="492"/>
    </location>
</feature>
<evidence type="ECO:0000256" key="15">
    <source>
        <dbReference type="RuleBase" id="RU361183"/>
    </source>
</evidence>
<keyword evidence="9 14" id="KW-0482">Metalloprotease</keyword>
<keyword evidence="5 14" id="KW-0479">Metal-binding</keyword>
<accession>A0ABD2KFL8</accession>
<feature type="signal peptide" evidence="12 15">
    <location>
        <begin position="1"/>
        <end position="17"/>
    </location>
</feature>
<keyword evidence="4 14" id="KW-0645">Protease</keyword>
<keyword evidence="11" id="KW-0325">Glycoprotein</keyword>
<feature type="domain" description="Peptidase M12A" evidence="17">
    <location>
        <begin position="121"/>
        <end position="328"/>
    </location>
</feature>
<evidence type="ECO:0000313" key="19">
    <source>
        <dbReference type="Proteomes" id="UP001620626"/>
    </source>
</evidence>
<comment type="caution">
    <text evidence="18">The sequence shown here is derived from an EMBL/GenBank/DDBJ whole genome shotgun (WGS) entry which is preliminary data.</text>
</comment>
<evidence type="ECO:0000256" key="6">
    <source>
        <dbReference type="ARBA" id="ARBA00022729"/>
    </source>
</evidence>
<dbReference type="PIRSF" id="PIRSF036365">
    <property type="entry name" value="Astacin_nematoda"/>
    <property type="match status" value="1"/>
</dbReference>
<feature type="binding site" evidence="14">
    <location>
        <position position="237"/>
    </location>
    <ligand>
        <name>Zn(2+)</name>
        <dbReference type="ChEBI" id="CHEBI:29105"/>
        <note>catalytic</note>
    </ligand>
</feature>
<dbReference type="EMBL" id="JBICBT010000775">
    <property type="protein sequence ID" value="KAL3101539.1"/>
    <property type="molecule type" value="Genomic_DNA"/>
</dbReference>
<dbReference type="InterPro" id="IPR034035">
    <property type="entry name" value="Astacin-like_dom"/>
</dbReference>
<evidence type="ECO:0000259" key="16">
    <source>
        <dbReference type="PROSITE" id="PS01180"/>
    </source>
</evidence>
<evidence type="ECO:0000256" key="1">
    <source>
        <dbReference type="ARBA" id="ARBA00004613"/>
    </source>
</evidence>
<evidence type="ECO:0000256" key="12">
    <source>
        <dbReference type="PIRNR" id="PIRNR036365"/>
    </source>
</evidence>
<protein>
    <recommendedName>
        <fullName evidence="12">Zinc metalloproteinase</fullName>
    </recommendedName>
</protein>
<dbReference type="CDD" id="cd04280">
    <property type="entry name" value="ZnMc_astacin_like"/>
    <property type="match status" value="1"/>
</dbReference>
<dbReference type="InterPro" id="IPR017050">
    <property type="entry name" value="Metallopeptidase_nem"/>
</dbReference>
<evidence type="ECO:0000259" key="17">
    <source>
        <dbReference type="PROSITE" id="PS51864"/>
    </source>
</evidence>
<keyword evidence="19" id="KW-1185">Reference proteome</keyword>
<dbReference type="GO" id="GO:0006508">
    <property type="term" value="P:proteolysis"/>
    <property type="evidence" value="ECO:0007669"/>
    <property type="project" value="UniProtKB-KW"/>
</dbReference>
<sequence>MKIVAFLLFLTNSLIDGRCLLDSKDIFEYKLRQENFLTNEAVDNNAQPMPIYYDGIPIAPEFDDDVRHKYEDEFTINNRAGVATKLFDGDIVLRPNEAARIKQAAKGAQAFADAKTVQYTNWITNDTLRWPVDTKARNEYGNLVGPMINYTLDWHKIVIPASVKWMNNILNAHKNIEKYTCVRFRNSSEGDHLHYYWGYGCNSQVGRTGGKQWISLGPGCWTVNGVHETLHALGSNHEQSRLDRDAFIKIHQENMIQNIADAFAIIPGSPTGNPYDFGSVMHYNSKAFAKTDKLETIETINKNYQQTMGWRLGLSFLDAKAINHRYCEHVCDDYPWHSPDCRNNGYANPNKCTECLCPDGYAAPYCDSVEIGHVNGETEVCPGESNILLTPQNPTFTEFRWYNATNFTCYWRLRAPASHYIEVKLFRLDGFTCEQSCYNFVEIKHGNLANSGPRFCCGLPTESMFTEVKGHEVIIIASAVQKGNYSVGLTYSITE</sequence>
<dbReference type="PANTHER" id="PTHR10127">
    <property type="entry name" value="DISCOIDIN, CUB, EGF, LAMININ , AND ZINC METALLOPROTEASE DOMAIN CONTAINING"/>
    <property type="match status" value="1"/>
</dbReference>
<evidence type="ECO:0000256" key="9">
    <source>
        <dbReference type="ARBA" id="ARBA00023049"/>
    </source>
</evidence>
<dbReference type="SUPFAM" id="SSF49854">
    <property type="entry name" value="Spermadhesin, CUB domain"/>
    <property type="match status" value="1"/>
</dbReference>
<dbReference type="GO" id="GO:0004222">
    <property type="term" value="F:metalloendopeptidase activity"/>
    <property type="evidence" value="ECO:0007669"/>
    <property type="project" value="UniProtKB-UniRule"/>
</dbReference>
<dbReference type="Gene3D" id="3.40.390.10">
    <property type="entry name" value="Collagenase (Catalytic Domain)"/>
    <property type="match status" value="1"/>
</dbReference>
<keyword evidence="3" id="KW-0245">EGF-like domain</keyword>
<evidence type="ECO:0000256" key="11">
    <source>
        <dbReference type="ARBA" id="ARBA00023180"/>
    </source>
</evidence>
<evidence type="ECO:0000256" key="13">
    <source>
        <dbReference type="PROSITE-ProRule" id="PRU00059"/>
    </source>
</evidence>
<dbReference type="PANTHER" id="PTHR10127:SF862">
    <property type="entry name" value="ZINC METALLOPROTEINASE NAS-27"/>
    <property type="match status" value="1"/>
</dbReference>
<dbReference type="AlphaFoldDB" id="A0ABD2KFL8"/>
<dbReference type="InterPro" id="IPR001506">
    <property type="entry name" value="Peptidase_M12A"/>
</dbReference>
<keyword evidence="2 12" id="KW-0964">Secreted</keyword>
<dbReference type="Gene3D" id="2.60.120.290">
    <property type="entry name" value="Spermadhesin, CUB domain"/>
    <property type="match status" value="1"/>
</dbReference>
<dbReference type="Pfam" id="PF01400">
    <property type="entry name" value="Astacin"/>
    <property type="match status" value="1"/>
</dbReference>
<comment type="subcellular location">
    <subcellularLocation>
        <location evidence="1 12">Secreted</location>
    </subcellularLocation>
</comment>
<dbReference type="PRINTS" id="PR00480">
    <property type="entry name" value="ASTACIN"/>
</dbReference>
<keyword evidence="6 12" id="KW-0732">Signal</keyword>
<evidence type="ECO:0000256" key="3">
    <source>
        <dbReference type="ARBA" id="ARBA00022536"/>
    </source>
</evidence>
<evidence type="ECO:0000256" key="8">
    <source>
        <dbReference type="ARBA" id="ARBA00022833"/>
    </source>
</evidence>
<evidence type="ECO:0000256" key="7">
    <source>
        <dbReference type="ARBA" id="ARBA00022801"/>
    </source>
</evidence>
<evidence type="ECO:0000256" key="4">
    <source>
        <dbReference type="ARBA" id="ARBA00022670"/>
    </source>
</evidence>
<dbReference type="Proteomes" id="UP001620626">
    <property type="component" value="Unassembled WGS sequence"/>
</dbReference>
<gene>
    <name evidence="18" type="ORF">niasHT_023059</name>
</gene>
<reference evidence="18 19" key="1">
    <citation type="submission" date="2024-10" db="EMBL/GenBank/DDBJ databases">
        <authorList>
            <person name="Kim D."/>
        </authorList>
    </citation>
    <scope>NUCLEOTIDE SEQUENCE [LARGE SCALE GENOMIC DNA]</scope>
    <source>
        <strain evidence="18">BH-2024</strain>
    </source>
</reference>
<dbReference type="InterPro" id="IPR024079">
    <property type="entry name" value="MetalloPept_cat_dom_sf"/>
</dbReference>
<feature type="binding site" evidence="14">
    <location>
        <position position="231"/>
    </location>
    <ligand>
        <name>Zn(2+)</name>
        <dbReference type="ChEBI" id="CHEBI:29105"/>
        <note>catalytic</note>
    </ligand>
</feature>
<evidence type="ECO:0000313" key="18">
    <source>
        <dbReference type="EMBL" id="KAL3101539.1"/>
    </source>
</evidence>
<keyword evidence="8 14" id="KW-0862">Zinc</keyword>
<comment type="cofactor">
    <cofactor evidence="14 15">
        <name>Zn(2+)</name>
        <dbReference type="ChEBI" id="CHEBI:29105"/>
    </cofactor>
    <text evidence="14 15">Binds 1 zinc ion per subunit.</text>
</comment>
<keyword evidence="10" id="KW-1015">Disulfide bond</keyword>
<dbReference type="GO" id="GO:0008270">
    <property type="term" value="F:zinc ion binding"/>
    <property type="evidence" value="ECO:0007669"/>
    <property type="project" value="UniProtKB-UniRule"/>
</dbReference>
<dbReference type="InterPro" id="IPR000859">
    <property type="entry name" value="CUB_dom"/>
</dbReference>
<dbReference type="SMART" id="SM00235">
    <property type="entry name" value="ZnMc"/>
    <property type="match status" value="1"/>
</dbReference>
<evidence type="ECO:0000256" key="5">
    <source>
        <dbReference type="ARBA" id="ARBA00022723"/>
    </source>
</evidence>
<feature type="binding site" evidence="14">
    <location>
        <position position="227"/>
    </location>
    <ligand>
        <name>Zn(2+)</name>
        <dbReference type="ChEBI" id="CHEBI:29105"/>
        <note>catalytic</note>
    </ligand>
</feature>
<feature type="chain" id="PRO_5044530180" description="Zinc metalloproteinase" evidence="12 15">
    <location>
        <begin position="18"/>
        <end position="495"/>
    </location>
</feature>
<dbReference type="InterPro" id="IPR006026">
    <property type="entry name" value="Peptidase_Metallo"/>
</dbReference>
<dbReference type="SUPFAM" id="SSF55486">
    <property type="entry name" value="Metalloproteases ('zincins'), catalytic domain"/>
    <property type="match status" value="1"/>
</dbReference>
<keyword evidence="7 14" id="KW-0378">Hydrolase</keyword>
<evidence type="ECO:0000256" key="10">
    <source>
        <dbReference type="ARBA" id="ARBA00023157"/>
    </source>
</evidence>
<organism evidence="18 19">
    <name type="scientific">Heterodera trifolii</name>
    <dbReference type="NCBI Taxonomy" id="157864"/>
    <lineage>
        <taxon>Eukaryota</taxon>
        <taxon>Metazoa</taxon>
        <taxon>Ecdysozoa</taxon>
        <taxon>Nematoda</taxon>
        <taxon>Chromadorea</taxon>
        <taxon>Rhabditida</taxon>
        <taxon>Tylenchina</taxon>
        <taxon>Tylenchomorpha</taxon>
        <taxon>Tylenchoidea</taxon>
        <taxon>Heteroderidae</taxon>
        <taxon>Heteroderinae</taxon>
        <taxon>Heterodera</taxon>
    </lineage>
</organism>
<proteinExistence type="predicted"/>
<comment type="caution">
    <text evidence="13">Lacks conserved residue(s) required for the propagation of feature annotation.</text>
</comment>